<evidence type="ECO:0000256" key="1">
    <source>
        <dbReference type="ARBA" id="ARBA00005272"/>
    </source>
</evidence>
<evidence type="ECO:0000256" key="5">
    <source>
        <dbReference type="ARBA" id="ARBA00022946"/>
    </source>
</evidence>
<keyword evidence="7" id="KW-0520">NAD</keyword>
<sequence length="551" mass="61954">MNLSFYRLHRCLQQHNLRSVIPKSRLTYAATSRAFSSDSDNEQRKQVVVLGTGWSSLYFVKNLDLTKFDLTVVSPRNYFTFTPLLPKLSAGKITPVTCTEPFAAYMQKHKRGNFKFVHARCLDVRPDEHSVDCVSVRDAERKLSLPYDYLVVAVGAESNTFSIPGVEENAYFLKEVEHAESIYQKIVSNFEEASLPSTSDDDKRRLLHMIIVGGGPTGVETTGEVALLFNKYMARTFPSLARFAKVTIVEGGQRLLATFGAGNSKFTDRVLRKNNVNVMLGKQVCAVGKDDCTVRDVVTGETERLQCGLVVWASGLKPSDVVLQIQKHFEEQNNPRALLVDQYLALRGSTDRSIFALGDCCKVTPDKLADSIDDVVKSIGNMDINTLLRSRKELGKRFPQMASNKLNTSDRAFKELCKKVKRSSGTDREKLLEIMEHIDKNYAAPFPTAQNAKQESLYLAEAFNREFTASDSRAFNEEWKGSLASIGGRNVVGHFPYFQLNGGIITLILWLVVYIRMFSSNKMRLSYIADAVIQKFCGRHIISKQSENNKR</sequence>
<dbReference type="GO" id="GO:0050136">
    <property type="term" value="F:NADH dehydrogenase (quinone) (non-electrogenic) activity"/>
    <property type="evidence" value="ECO:0007669"/>
    <property type="project" value="UniProtKB-EC"/>
</dbReference>
<dbReference type="InterPro" id="IPR054585">
    <property type="entry name" value="NDH2-like_C"/>
</dbReference>
<keyword evidence="10" id="KW-1133">Transmembrane helix</keyword>
<dbReference type="InterPro" id="IPR045024">
    <property type="entry name" value="NDH-2"/>
</dbReference>
<dbReference type="SUPFAM" id="SSF51905">
    <property type="entry name" value="FAD/NAD(P)-binding domain"/>
    <property type="match status" value="2"/>
</dbReference>
<comment type="catalytic activity">
    <reaction evidence="8">
        <text>a quinone + NADH + H(+) = a quinol + NAD(+)</text>
        <dbReference type="Rhea" id="RHEA:46160"/>
        <dbReference type="ChEBI" id="CHEBI:15378"/>
        <dbReference type="ChEBI" id="CHEBI:24646"/>
        <dbReference type="ChEBI" id="CHEBI:57540"/>
        <dbReference type="ChEBI" id="CHEBI:57945"/>
        <dbReference type="ChEBI" id="CHEBI:132124"/>
        <dbReference type="EC" id="1.6.5.9"/>
    </reaction>
</comment>
<evidence type="ECO:0000256" key="10">
    <source>
        <dbReference type="SAM" id="Phobius"/>
    </source>
</evidence>
<dbReference type="PANTHER" id="PTHR43706:SF47">
    <property type="entry name" value="EXTERNAL NADH-UBIQUINONE OXIDOREDUCTASE 1, MITOCHONDRIAL-RELATED"/>
    <property type="match status" value="1"/>
</dbReference>
<dbReference type="AlphaFoldDB" id="A0A2H6KHM2"/>
<dbReference type="Gene3D" id="3.50.50.100">
    <property type="match status" value="2"/>
</dbReference>
<feature type="domain" description="FAD/NAD(P)-binding" evidence="11">
    <location>
        <begin position="45"/>
        <end position="367"/>
    </location>
</feature>
<dbReference type="InterPro" id="IPR036188">
    <property type="entry name" value="FAD/NAD-bd_sf"/>
</dbReference>
<keyword evidence="6" id="KW-0560">Oxidoreductase</keyword>
<evidence type="ECO:0000259" key="11">
    <source>
        <dbReference type="Pfam" id="PF07992"/>
    </source>
</evidence>
<keyword evidence="14" id="KW-1185">Reference proteome</keyword>
<evidence type="ECO:0000256" key="7">
    <source>
        <dbReference type="ARBA" id="ARBA00023027"/>
    </source>
</evidence>
<name>A0A2H6KHM2_9APIC</name>
<accession>A0A2H6KHM2</accession>
<evidence type="ECO:0000256" key="3">
    <source>
        <dbReference type="ARBA" id="ARBA00022630"/>
    </source>
</evidence>
<keyword evidence="10" id="KW-0812">Transmembrane</keyword>
<dbReference type="RefSeq" id="XP_028868712.1">
    <property type="nucleotide sequence ID" value="XM_029012879.1"/>
</dbReference>
<gene>
    <name evidence="13" type="ORF">BOVATA_039620</name>
</gene>
<dbReference type="EMBL" id="BDSA01000005">
    <property type="protein sequence ID" value="GBE62469.1"/>
    <property type="molecule type" value="Genomic_DNA"/>
</dbReference>
<dbReference type="InterPro" id="IPR023753">
    <property type="entry name" value="FAD/NAD-binding_dom"/>
</dbReference>
<dbReference type="OrthoDB" id="3244603at2759"/>
<dbReference type="Pfam" id="PF07992">
    <property type="entry name" value="Pyr_redox_2"/>
    <property type="match status" value="1"/>
</dbReference>
<evidence type="ECO:0000256" key="9">
    <source>
        <dbReference type="ARBA" id="ARBA00049010"/>
    </source>
</evidence>
<evidence type="ECO:0000259" key="12">
    <source>
        <dbReference type="Pfam" id="PF22366"/>
    </source>
</evidence>
<reference evidence="13 14" key="1">
    <citation type="journal article" date="2017" name="BMC Genomics">
        <title>Whole-genome assembly of Babesia ovata and comparative genomics between closely related pathogens.</title>
        <authorList>
            <person name="Yamagishi J."/>
            <person name="Asada M."/>
            <person name="Hakimi H."/>
            <person name="Tanaka T.Q."/>
            <person name="Sugimoto C."/>
            <person name="Kawazu S."/>
        </authorList>
    </citation>
    <scope>NUCLEOTIDE SEQUENCE [LARGE SCALE GENOMIC DNA]</scope>
    <source>
        <strain evidence="13 14">Miyake</strain>
    </source>
</reference>
<dbReference type="GO" id="GO:0005739">
    <property type="term" value="C:mitochondrion"/>
    <property type="evidence" value="ECO:0007669"/>
    <property type="project" value="UniProtKB-ARBA"/>
</dbReference>
<feature type="domain" description="External alternative NADH-ubiquinone oxidoreductase-like C-terminal" evidence="12">
    <location>
        <begin position="479"/>
        <end position="540"/>
    </location>
</feature>
<keyword evidence="3" id="KW-0285">Flavoprotein</keyword>
<protein>
    <recommendedName>
        <fullName evidence="2">NADH:ubiquinone reductase (non-electrogenic)</fullName>
        <ecNumber evidence="2">1.6.5.9</ecNumber>
    </recommendedName>
</protein>
<evidence type="ECO:0000313" key="13">
    <source>
        <dbReference type="EMBL" id="GBE62469.1"/>
    </source>
</evidence>
<keyword evidence="10" id="KW-0472">Membrane</keyword>
<evidence type="ECO:0000256" key="8">
    <source>
        <dbReference type="ARBA" id="ARBA00047599"/>
    </source>
</evidence>
<organism evidence="13 14">
    <name type="scientific">Babesia ovata</name>
    <dbReference type="NCBI Taxonomy" id="189622"/>
    <lineage>
        <taxon>Eukaryota</taxon>
        <taxon>Sar</taxon>
        <taxon>Alveolata</taxon>
        <taxon>Apicomplexa</taxon>
        <taxon>Aconoidasida</taxon>
        <taxon>Piroplasmida</taxon>
        <taxon>Babesiidae</taxon>
        <taxon>Babesia</taxon>
    </lineage>
</organism>
<dbReference type="PANTHER" id="PTHR43706">
    <property type="entry name" value="NADH DEHYDROGENASE"/>
    <property type="match status" value="1"/>
</dbReference>
<dbReference type="GeneID" id="39876239"/>
<evidence type="ECO:0000256" key="2">
    <source>
        <dbReference type="ARBA" id="ARBA00012637"/>
    </source>
</evidence>
<comment type="catalytic activity">
    <reaction evidence="9">
        <text>a ubiquinone + NADH + H(+) = a ubiquinol + NAD(+)</text>
        <dbReference type="Rhea" id="RHEA:23152"/>
        <dbReference type="Rhea" id="RHEA-COMP:9565"/>
        <dbReference type="Rhea" id="RHEA-COMP:9566"/>
        <dbReference type="ChEBI" id="CHEBI:15378"/>
        <dbReference type="ChEBI" id="CHEBI:16389"/>
        <dbReference type="ChEBI" id="CHEBI:17976"/>
        <dbReference type="ChEBI" id="CHEBI:57540"/>
        <dbReference type="ChEBI" id="CHEBI:57945"/>
    </reaction>
</comment>
<evidence type="ECO:0000313" key="14">
    <source>
        <dbReference type="Proteomes" id="UP000236319"/>
    </source>
</evidence>
<proteinExistence type="inferred from homology"/>
<evidence type="ECO:0000256" key="4">
    <source>
        <dbReference type="ARBA" id="ARBA00022827"/>
    </source>
</evidence>
<evidence type="ECO:0000256" key="6">
    <source>
        <dbReference type="ARBA" id="ARBA00023002"/>
    </source>
</evidence>
<dbReference type="Pfam" id="PF22366">
    <property type="entry name" value="NDH2_C"/>
    <property type="match status" value="1"/>
</dbReference>
<keyword evidence="5" id="KW-0809">Transit peptide</keyword>
<feature type="transmembrane region" description="Helical" evidence="10">
    <location>
        <begin position="495"/>
        <end position="515"/>
    </location>
</feature>
<comment type="caution">
    <text evidence="13">The sequence shown here is derived from an EMBL/GenBank/DDBJ whole genome shotgun (WGS) entry which is preliminary data.</text>
</comment>
<comment type="similarity">
    <text evidence="1">Belongs to the NADH dehydrogenase family.</text>
</comment>
<dbReference type="VEuPathDB" id="PiroplasmaDB:BOVATA_039620"/>
<dbReference type="Proteomes" id="UP000236319">
    <property type="component" value="Unassembled WGS sequence"/>
</dbReference>
<dbReference type="EC" id="1.6.5.9" evidence="2"/>
<keyword evidence="4" id="KW-0274">FAD</keyword>